<evidence type="ECO:0000313" key="2">
    <source>
        <dbReference type="Proteomes" id="UP000183832"/>
    </source>
</evidence>
<gene>
    <name evidence="1" type="ORF">CLUMA_CG008582</name>
</gene>
<sequence>MKQNENDFNFPWQFGILILAKPYIEGSRIQTEVMRLMLNIILYIHFKDSDFIINVVNDPIYANLIFFQHYGLLCCENRVCYNCTQFNIKLPRLSFSYLTFQQSEEDLQGHPQENLQKSIQCNFLNAFEDYLRVQHNYSLPNFLEDCEHLDKLCLKNFAR</sequence>
<evidence type="ECO:0000313" key="1">
    <source>
        <dbReference type="EMBL" id="CRK95104.1"/>
    </source>
</evidence>
<dbReference type="Proteomes" id="UP000183832">
    <property type="component" value="Unassembled WGS sequence"/>
</dbReference>
<dbReference type="AlphaFoldDB" id="A0A1J1I472"/>
<organism evidence="1 2">
    <name type="scientific">Clunio marinus</name>
    <dbReference type="NCBI Taxonomy" id="568069"/>
    <lineage>
        <taxon>Eukaryota</taxon>
        <taxon>Metazoa</taxon>
        <taxon>Ecdysozoa</taxon>
        <taxon>Arthropoda</taxon>
        <taxon>Hexapoda</taxon>
        <taxon>Insecta</taxon>
        <taxon>Pterygota</taxon>
        <taxon>Neoptera</taxon>
        <taxon>Endopterygota</taxon>
        <taxon>Diptera</taxon>
        <taxon>Nematocera</taxon>
        <taxon>Chironomoidea</taxon>
        <taxon>Chironomidae</taxon>
        <taxon>Clunio</taxon>
    </lineage>
</organism>
<keyword evidence="2" id="KW-1185">Reference proteome</keyword>
<reference evidence="1 2" key="1">
    <citation type="submission" date="2015-04" db="EMBL/GenBank/DDBJ databases">
        <authorList>
            <person name="Syromyatnikov M.Y."/>
            <person name="Popov V.N."/>
        </authorList>
    </citation>
    <scope>NUCLEOTIDE SEQUENCE [LARGE SCALE GENOMIC DNA]</scope>
</reference>
<dbReference type="EMBL" id="CVRI01000040">
    <property type="protein sequence ID" value="CRK95104.1"/>
    <property type="molecule type" value="Genomic_DNA"/>
</dbReference>
<accession>A0A1J1I472</accession>
<protein>
    <submittedName>
        <fullName evidence="1">CLUMA_CG008582, isoform A</fullName>
    </submittedName>
</protein>
<proteinExistence type="predicted"/>
<name>A0A1J1I472_9DIPT</name>